<dbReference type="PANTHER" id="PTHR43591">
    <property type="entry name" value="METHYLTRANSFERASE"/>
    <property type="match status" value="1"/>
</dbReference>
<proteinExistence type="predicted"/>
<keyword evidence="3" id="KW-1185">Reference proteome</keyword>
<reference evidence="2 3" key="1">
    <citation type="submission" date="2023-07" db="EMBL/GenBank/DDBJ databases">
        <title>Protaetiibacter sp. nov WY-16 isolated from soil.</title>
        <authorList>
            <person name="Liu B."/>
            <person name="Wan Y."/>
        </authorList>
    </citation>
    <scope>NUCLEOTIDE SEQUENCE [LARGE SCALE GENOMIC DNA]</scope>
    <source>
        <strain evidence="2 3">WY-16</strain>
    </source>
</reference>
<dbReference type="InterPro" id="IPR029063">
    <property type="entry name" value="SAM-dependent_MTases_sf"/>
</dbReference>
<dbReference type="GO" id="GO:0008168">
    <property type="term" value="F:methyltransferase activity"/>
    <property type="evidence" value="ECO:0007669"/>
    <property type="project" value="UniProtKB-KW"/>
</dbReference>
<organism evidence="2 3">
    <name type="scientific">Antiquaquibacter soli</name>
    <dbReference type="NCBI Taxonomy" id="3064523"/>
    <lineage>
        <taxon>Bacteria</taxon>
        <taxon>Bacillati</taxon>
        <taxon>Actinomycetota</taxon>
        <taxon>Actinomycetes</taxon>
        <taxon>Micrococcales</taxon>
        <taxon>Microbacteriaceae</taxon>
        <taxon>Antiquaquibacter</taxon>
    </lineage>
</organism>
<feature type="domain" description="Methyltransferase type 11" evidence="1">
    <location>
        <begin position="46"/>
        <end position="134"/>
    </location>
</feature>
<evidence type="ECO:0000313" key="3">
    <source>
        <dbReference type="Proteomes" id="UP001241072"/>
    </source>
</evidence>
<dbReference type="InterPro" id="IPR013216">
    <property type="entry name" value="Methyltransf_11"/>
</dbReference>
<dbReference type="Proteomes" id="UP001241072">
    <property type="component" value="Unassembled WGS sequence"/>
</dbReference>
<protein>
    <submittedName>
        <fullName evidence="2">Class I SAM-dependent methyltransferase</fullName>
    </submittedName>
</protein>
<dbReference type="EMBL" id="JAUQUB010000005">
    <property type="protein sequence ID" value="MDO7883435.1"/>
    <property type="molecule type" value="Genomic_DNA"/>
</dbReference>
<gene>
    <name evidence="2" type="ORF">Q5716_14475</name>
</gene>
<dbReference type="CDD" id="cd02440">
    <property type="entry name" value="AdoMet_MTases"/>
    <property type="match status" value="1"/>
</dbReference>
<accession>A0ABT9BVL7</accession>
<dbReference type="Gene3D" id="3.40.50.150">
    <property type="entry name" value="Vaccinia Virus protein VP39"/>
    <property type="match status" value="1"/>
</dbReference>
<sequence>MESLDMSTGFGWISHEYVQSRGGAGRISALADLIDPYLCRDGIVVELGTGPGQLAARLTTATRRVVGVDISPEMIRLASPILDGNAVEADVEHLPFDAETFDGAIAVWVLNHVADPRRALSEARRVLRPGARMFYLSGIPSHPEWDVIGSLLQRLDVVRADRVERETAIVSLAESCGFRVVTAGDMVVKFSQRPDGMADRIATRSYGHLRDLDEETWATIVQPVVDELRRMDDHDRHRNRQNIHAFAVFERM</sequence>
<dbReference type="Pfam" id="PF08241">
    <property type="entry name" value="Methyltransf_11"/>
    <property type="match status" value="1"/>
</dbReference>
<evidence type="ECO:0000259" key="1">
    <source>
        <dbReference type="Pfam" id="PF08241"/>
    </source>
</evidence>
<dbReference type="SUPFAM" id="SSF53335">
    <property type="entry name" value="S-adenosyl-L-methionine-dependent methyltransferases"/>
    <property type="match status" value="1"/>
</dbReference>
<evidence type="ECO:0000313" key="2">
    <source>
        <dbReference type="EMBL" id="MDO7883435.1"/>
    </source>
</evidence>
<comment type="caution">
    <text evidence="2">The sequence shown here is derived from an EMBL/GenBank/DDBJ whole genome shotgun (WGS) entry which is preliminary data.</text>
</comment>
<name>A0ABT9BVL7_9MICO</name>
<dbReference type="RefSeq" id="WP_305003862.1">
    <property type="nucleotide sequence ID" value="NZ_JAUQUB010000005.1"/>
</dbReference>
<keyword evidence="2" id="KW-0808">Transferase</keyword>
<dbReference type="GO" id="GO:0032259">
    <property type="term" value="P:methylation"/>
    <property type="evidence" value="ECO:0007669"/>
    <property type="project" value="UniProtKB-KW"/>
</dbReference>
<keyword evidence="2" id="KW-0489">Methyltransferase</keyword>